<dbReference type="EMBL" id="JAQIFT010000016">
    <property type="protein sequence ID" value="MDA3730795.1"/>
    <property type="molecule type" value="Genomic_DNA"/>
</dbReference>
<accession>A0AA42DL21</accession>
<organism evidence="1 2">
    <name type="scientific">Holtiella tumoricola</name>
    <dbReference type="NCBI Taxonomy" id="3018743"/>
    <lineage>
        <taxon>Bacteria</taxon>
        <taxon>Bacillati</taxon>
        <taxon>Bacillota</taxon>
        <taxon>Clostridia</taxon>
        <taxon>Lachnospirales</taxon>
        <taxon>Cellulosilyticaceae</taxon>
        <taxon>Holtiella</taxon>
    </lineage>
</organism>
<reference evidence="1" key="1">
    <citation type="journal article" date="2023" name="Int. J. Syst. Evol. Microbiol.">
        <title>&lt;i&gt;Holtiella tumoricola&lt;/i&gt; gen. nov. sp. nov., isolated from a human clinical sample.</title>
        <authorList>
            <person name="Allen-Vercoe E."/>
            <person name="Daigneault M.C."/>
            <person name="Vancuren S.J."/>
            <person name="Cochrane K."/>
            <person name="O'Neal L.L."/>
            <person name="Sankaranarayanan K."/>
            <person name="Lawson P.A."/>
        </authorList>
    </citation>
    <scope>NUCLEOTIDE SEQUENCE</scope>
    <source>
        <strain evidence="1">CC70A</strain>
    </source>
</reference>
<dbReference type="PANTHER" id="PTHR43649">
    <property type="entry name" value="ARABINOSE-BINDING PROTEIN-RELATED"/>
    <property type="match status" value="1"/>
</dbReference>
<evidence type="ECO:0000313" key="2">
    <source>
        <dbReference type="Proteomes" id="UP001169242"/>
    </source>
</evidence>
<name>A0AA42DL21_9FIRM</name>
<sequence length="433" mass="49792">MKRAVGVVVVLVCMLVGCTEKEPIDISNIGRVEVEQQGEKLTIWSHYGGWEEVIEDFNRQYPNMEVEVKVLPYEEYVSNYIDALVTGEVPDLMIIDSTDWANFNTLSSFENLSIEPYNASAYKKDFDPELWQLGKAFGGEELIGLSFATAPVVTYYRADVMEAYGFPSEPEALGIYMADPEKWLEMCRVFAKDNKYLSQWAGNAVWIAGLAGPCFDENLNFVRITSEFEQALGISQEVHKERLALYADIWMERGRQALRDGDLIMLYLGTWGANELQTLVPEQEGLWRVTRLPFNIYGWNNSTLMSIPKEGKNKEGAWNFIRFYNFEQDSAALGNIPGYLPSRETQESLNHENTFLGGQKDQQLYYEVLSKTQEYRITPLDKKGFEIWENILNLSLDEEYTVDETTKMMQNAIEERLGKEIELLRKELDMITE</sequence>
<dbReference type="Gene3D" id="3.40.190.10">
    <property type="entry name" value="Periplasmic binding protein-like II"/>
    <property type="match status" value="1"/>
</dbReference>
<gene>
    <name evidence="1" type="ORF">PBV87_04685</name>
</gene>
<evidence type="ECO:0000313" key="1">
    <source>
        <dbReference type="EMBL" id="MDA3730795.1"/>
    </source>
</evidence>
<protein>
    <submittedName>
        <fullName evidence="1">Extracellular solute-binding protein</fullName>
    </submittedName>
</protein>
<dbReference type="SUPFAM" id="SSF53850">
    <property type="entry name" value="Periplasmic binding protein-like II"/>
    <property type="match status" value="1"/>
</dbReference>
<dbReference type="RefSeq" id="WP_053984341.1">
    <property type="nucleotide sequence ID" value="NZ_JAQIFT010000016.1"/>
</dbReference>
<comment type="caution">
    <text evidence="1">The sequence shown here is derived from an EMBL/GenBank/DDBJ whole genome shotgun (WGS) entry which is preliminary data.</text>
</comment>
<proteinExistence type="predicted"/>
<dbReference type="Proteomes" id="UP001169242">
    <property type="component" value="Unassembled WGS sequence"/>
</dbReference>
<dbReference type="InterPro" id="IPR050490">
    <property type="entry name" value="Bact_solute-bd_prot1"/>
</dbReference>
<dbReference type="Pfam" id="PF01547">
    <property type="entry name" value="SBP_bac_1"/>
    <property type="match status" value="1"/>
</dbReference>
<dbReference type="PANTHER" id="PTHR43649:SF12">
    <property type="entry name" value="DIACETYLCHITOBIOSE BINDING PROTEIN DASA"/>
    <property type="match status" value="1"/>
</dbReference>
<keyword evidence="2" id="KW-1185">Reference proteome</keyword>
<dbReference type="AlphaFoldDB" id="A0AA42DL21"/>
<dbReference type="InterPro" id="IPR006059">
    <property type="entry name" value="SBP"/>
</dbReference>
<dbReference type="PROSITE" id="PS51257">
    <property type="entry name" value="PROKAR_LIPOPROTEIN"/>
    <property type="match status" value="1"/>
</dbReference>